<gene>
    <name evidence="10" type="ORF">FGF68_01680</name>
</gene>
<evidence type="ECO:0000256" key="6">
    <source>
        <dbReference type="ARBA" id="ARBA00023316"/>
    </source>
</evidence>
<accession>A0A5C4S374</accession>
<comment type="pathway">
    <text evidence="1 7">Cell wall biogenesis; peptidoglycan biosynthesis.</text>
</comment>
<keyword evidence="8" id="KW-0732">Signal</keyword>
<dbReference type="InterPro" id="IPR045380">
    <property type="entry name" value="LD_TPept_scaffold_dom"/>
</dbReference>
<dbReference type="InterPro" id="IPR036365">
    <property type="entry name" value="PGBD-like_sf"/>
</dbReference>
<protein>
    <submittedName>
        <fullName evidence="10">Murein L,D-transpeptidase</fullName>
    </submittedName>
</protein>
<comment type="caution">
    <text evidence="10">The sequence shown here is derived from an EMBL/GenBank/DDBJ whole genome shotgun (WGS) entry which is preliminary data.</text>
</comment>
<dbReference type="PROSITE" id="PS52029">
    <property type="entry name" value="LD_TPASE"/>
    <property type="match status" value="1"/>
</dbReference>
<feature type="chain" id="PRO_5023101319" evidence="8">
    <location>
        <begin position="21"/>
        <end position="531"/>
    </location>
</feature>
<evidence type="ECO:0000256" key="8">
    <source>
        <dbReference type="SAM" id="SignalP"/>
    </source>
</evidence>
<feature type="domain" description="L,D-TPase catalytic" evidence="9">
    <location>
        <begin position="302"/>
        <end position="474"/>
    </location>
</feature>
<dbReference type="Proteomes" id="UP000309544">
    <property type="component" value="Unassembled WGS sequence"/>
</dbReference>
<dbReference type="GO" id="GO:0009252">
    <property type="term" value="P:peptidoglycan biosynthetic process"/>
    <property type="evidence" value="ECO:0007669"/>
    <property type="project" value="UniProtKB-UniPathway"/>
</dbReference>
<dbReference type="SUPFAM" id="SSF47090">
    <property type="entry name" value="PGBD-like"/>
    <property type="match status" value="1"/>
</dbReference>
<dbReference type="GO" id="GO:0071555">
    <property type="term" value="P:cell wall organization"/>
    <property type="evidence" value="ECO:0007669"/>
    <property type="project" value="UniProtKB-UniRule"/>
</dbReference>
<evidence type="ECO:0000256" key="3">
    <source>
        <dbReference type="ARBA" id="ARBA00022679"/>
    </source>
</evidence>
<dbReference type="UniPathway" id="UPA00219"/>
<dbReference type="SUPFAM" id="SSF141523">
    <property type="entry name" value="L,D-transpeptidase catalytic domain-like"/>
    <property type="match status" value="1"/>
</dbReference>
<dbReference type="Pfam" id="PF01471">
    <property type="entry name" value="PG_binding_1"/>
    <property type="match status" value="1"/>
</dbReference>
<keyword evidence="6 7" id="KW-0961">Cell wall biogenesis/degradation</keyword>
<evidence type="ECO:0000256" key="7">
    <source>
        <dbReference type="PROSITE-ProRule" id="PRU01373"/>
    </source>
</evidence>
<evidence type="ECO:0000256" key="5">
    <source>
        <dbReference type="ARBA" id="ARBA00022984"/>
    </source>
</evidence>
<evidence type="ECO:0000313" key="11">
    <source>
        <dbReference type="Proteomes" id="UP000309544"/>
    </source>
</evidence>
<dbReference type="InterPro" id="IPR005490">
    <property type="entry name" value="LD_TPept_cat_dom"/>
</dbReference>
<dbReference type="PANTHER" id="PTHR41533:SF2">
    <property type="entry name" value="BLR7131 PROTEIN"/>
    <property type="match status" value="1"/>
</dbReference>
<keyword evidence="5 7" id="KW-0573">Peptidoglycan synthesis</keyword>
<evidence type="ECO:0000313" key="10">
    <source>
        <dbReference type="EMBL" id="TNJ37913.1"/>
    </source>
</evidence>
<dbReference type="GO" id="GO:0008360">
    <property type="term" value="P:regulation of cell shape"/>
    <property type="evidence" value="ECO:0007669"/>
    <property type="project" value="UniProtKB-UniRule"/>
</dbReference>
<feature type="active site" description="Nucleophile" evidence="7">
    <location>
        <position position="453"/>
    </location>
</feature>
<organism evidence="10 11">
    <name type="scientific">Prosthecochloris vibrioformis</name>
    <name type="common">Chlorobium vibrioforme</name>
    <dbReference type="NCBI Taxonomy" id="1098"/>
    <lineage>
        <taxon>Bacteria</taxon>
        <taxon>Pseudomonadati</taxon>
        <taxon>Chlorobiota</taxon>
        <taxon>Chlorobiia</taxon>
        <taxon>Chlorobiales</taxon>
        <taxon>Chlorobiaceae</taxon>
        <taxon>Prosthecochloris</taxon>
    </lineage>
</organism>
<evidence type="ECO:0000256" key="2">
    <source>
        <dbReference type="ARBA" id="ARBA00005992"/>
    </source>
</evidence>
<evidence type="ECO:0000256" key="1">
    <source>
        <dbReference type="ARBA" id="ARBA00004752"/>
    </source>
</evidence>
<dbReference type="EMBL" id="VDCI01000001">
    <property type="protein sequence ID" value="TNJ37913.1"/>
    <property type="molecule type" value="Genomic_DNA"/>
</dbReference>
<dbReference type="Pfam" id="PF03734">
    <property type="entry name" value="YkuD"/>
    <property type="match status" value="1"/>
</dbReference>
<evidence type="ECO:0000259" key="9">
    <source>
        <dbReference type="PROSITE" id="PS52029"/>
    </source>
</evidence>
<comment type="similarity">
    <text evidence="2">Belongs to the YkuD family.</text>
</comment>
<dbReference type="CDD" id="cd16913">
    <property type="entry name" value="YkuD_like"/>
    <property type="match status" value="1"/>
</dbReference>
<dbReference type="InterPro" id="IPR002477">
    <property type="entry name" value="Peptidoglycan-bd-like"/>
</dbReference>
<dbReference type="Gene3D" id="1.10.101.10">
    <property type="entry name" value="PGBD-like superfamily/PGBD"/>
    <property type="match status" value="1"/>
</dbReference>
<dbReference type="GO" id="GO:0016740">
    <property type="term" value="F:transferase activity"/>
    <property type="evidence" value="ECO:0007669"/>
    <property type="project" value="UniProtKB-KW"/>
</dbReference>
<proteinExistence type="inferred from homology"/>
<keyword evidence="3" id="KW-0808">Transferase</keyword>
<sequence length="531" mass="60635">MLSFQCFLFIAFMMYMDVGAAPAPTIPAGRSVQAHIMQEVARHDPVLQELYRLREYQPLWDNPEDMRTLLSFVYAVENDGLDPEEYQPWRIQACLDEPPASLQFQAGCELLMTDALVRAAWHLAHGRVNPEDLDPHWNIPYGEERDLFVTRLADAMQKGHLFQVVDSMRPVHRKYLDLKQALYRYRSYEADGGWESVPAGPVLSTVGIVDSRIPLLRRRLAITGDLPPGMRAIAGTGEEPDRYSRLLVEGVRHFQRRHGLAIDGAVGPETLRELNIPASARTRQLRINLERYRWFIGRLEPSFLLVNIAGFTLHYVENNSFRWRTRVIVGKPYWKTPVFRSMMTHVVFNPSWEVPPGIIKKEALPALRAGRDYTGENGLEVIGRNNQRIDPASVNWKRYATGGIPFRLRQPPGPGNALGRVKFVFPNRHLVYLHDTPGKHLFDRTERAFSHGCIRVEHPLELAALVLGSSIEKVHGYVASGKTREVRLQEPLPVFLLYLTAVAEGDQVFFRRDIYNRDEPLGKVLLPPYAP</sequence>
<feature type="active site" description="Proton donor/acceptor" evidence="7">
    <location>
        <position position="434"/>
    </location>
</feature>
<dbReference type="InterPro" id="IPR052905">
    <property type="entry name" value="LD-transpeptidase_YkuD-like"/>
</dbReference>
<dbReference type="GO" id="GO:0004180">
    <property type="term" value="F:carboxypeptidase activity"/>
    <property type="evidence" value="ECO:0007669"/>
    <property type="project" value="UniProtKB-ARBA"/>
</dbReference>
<evidence type="ECO:0000256" key="4">
    <source>
        <dbReference type="ARBA" id="ARBA00022960"/>
    </source>
</evidence>
<dbReference type="InterPro" id="IPR038063">
    <property type="entry name" value="Transpep_catalytic_dom"/>
</dbReference>
<keyword evidence="11" id="KW-1185">Reference proteome</keyword>
<dbReference type="PANTHER" id="PTHR41533">
    <property type="entry name" value="L,D-TRANSPEPTIDASE HI_1667-RELATED"/>
    <property type="match status" value="1"/>
</dbReference>
<dbReference type="AlphaFoldDB" id="A0A5C4S374"/>
<keyword evidence="4 7" id="KW-0133">Cell shape</keyword>
<name>A0A5C4S374_PROVB</name>
<dbReference type="Gene3D" id="2.40.440.10">
    <property type="entry name" value="L,D-transpeptidase catalytic domain-like"/>
    <property type="match status" value="1"/>
</dbReference>
<dbReference type="RefSeq" id="WP_068867857.1">
    <property type="nucleotide sequence ID" value="NZ_VDCI01000001.1"/>
</dbReference>
<reference evidence="10 11" key="1">
    <citation type="submission" date="2019-05" db="EMBL/GenBank/DDBJ databases">
        <title>Draft Whole-Genome sequence of the green sulfur bacterium Prosthecochloris vibrioformis DSM 260.</title>
        <authorList>
            <person name="Meyer T.E."/>
            <person name="Kyndt J.A."/>
        </authorList>
    </citation>
    <scope>NUCLEOTIDE SEQUENCE [LARGE SCALE GENOMIC DNA]</scope>
    <source>
        <strain evidence="10 11">DSM 260</strain>
    </source>
</reference>
<dbReference type="Pfam" id="PF20142">
    <property type="entry name" value="Scaffold"/>
    <property type="match status" value="1"/>
</dbReference>
<dbReference type="InterPro" id="IPR036366">
    <property type="entry name" value="PGBDSf"/>
</dbReference>
<feature type="signal peptide" evidence="8">
    <location>
        <begin position="1"/>
        <end position="20"/>
    </location>
</feature>